<protein>
    <recommendedName>
        <fullName evidence="5">Ig-like domain-containing protein</fullName>
    </recommendedName>
</protein>
<feature type="compositionally biased region" description="Polar residues" evidence="1">
    <location>
        <begin position="222"/>
        <end position="233"/>
    </location>
</feature>
<feature type="compositionally biased region" description="Low complexity" evidence="1">
    <location>
        <begin position="254"/>
        <end position="263"/>
    </location>
</feature>
<reference evidence="3 4" key="1">
    <citation type="submission" date="2023-08" db="EMBL/GenBank/DDBJ databases">
        <title>Black Yeasts Isolated from many extreme environments.</title>
        <authorList>
            <person name="Coleine C."/>
            <person name="Stajich J.E."/>
            <person name="Selbmann L."/>
        </authorList>
    </citation>
    <scope>NUCLEOTIDE SEQUENCE [LARGE SCALE GENOMIC DNA]</scope>
    <source>
        <strain evidence="3 4">CCFEE 6328</strain>
    </source>
</reference>
<feature type="chain" id="PRO_5046498436" description="Ig-like domain-containing protein" evidence="2">
    <location>
        <begin position="21"/>
        <end position="276"/>
    </location>
</feature>
<feature type="compositionally biased region" description="Low complexity" evidence="1">
    <location>
        <begin position="198"/>
        <end position="209"/>
    </location>
</feature>
<evidence type="ECO:0000256" key="2">
    <source>
        <dbReference type="SAM" id="SignalP"/>
    </source>
</evidence>
<proteinExistence type="predicted"/>
<keyword evidence="4" id="KW-1185">Reference proteome</keyword>
<evidence type="ECO:0000313" key="4">
    <source>
        <dbReference type="Proteomes" id="UP001345691"/>
    </source>
</evidence>
<evidence type="ECO:0000256" key="1">
    <source>
        <dbReference type="SAM" id="MobiDB-lite"/>
    </source>
</evidence>
<evidence type="ECO:0000313" key="3">
    <source>
        <dbReference type="EMBL" id="KAK5066311.1"/>
    </source>
</evidence>
<evidence type="ECO:0008006" key="5">
    <source>
        <dbReference type="Google" id="ProtNLM"/>
    </source>
</evidence>
<feature type="compositionally biased region" description="Polar residues" evidence="1">
    <location>
        <begin position="45"/>
        <end position="57"/>
    </location>
</feature>
<comment type="caution">
    <text evidence="3">The sequence shown here is derived from an EMBL/GenBank/DDBJ whole genome shotgun (WGS) entry which is preliminary data.</text>
</comment>
<feature type="signal peptide" evidence="2">
    <location>
        <begin position="1"/>
        <end position="20"/>
    </location>
</feature>
<name>A0ABR0JJZ7_9EURO</name>
<gene>
    <name evidence="3" type="ORF">LTR69_002830</name>
</gene>
<sequence length="276" mass="29002">MGKYALVLLALASLTSLAAAAPRHVSGPGGFAPIPTGPPRESRYRSSTSAEPNTVTNIDPDYRTYSSNGSSVMHTETHGTVTYYPTNVTWVRPTISGTYFTITAIRSTTSETCWFEDPTCWSPNCAPSRVPCAEISGSKTSHSVTKVPSTTSESCSTTVTRGVCLSFECDEEPAMPGVCTEGPYGWKRTLSHVTVKPTATTTTTTTTSGGDDRDGRHGTSTESSTATMITDSASPPPFLSKTSLASLDPPSTLVTSTSSAEAEVSTLPCRGDSVCL</sequence>
<accession>A0ABR0JJZ7</accession>
<dbReference type="Proteomes" id="UP001345691">
    <property type="component" value="Unassembled WGS sequence"/>
</dbReference>
<keyword evidence="2" id="KW-0732">Signal</keyword>
<feature type="region of interest" description="Disordered" evidence="1">
    <location>
        <begin position="197"/>
        <end position="263"/>
    </location>
</feature>
<dbReference type="EMBL" id="JAVRRF010000004">
    <property type="protein sequence ID" value="KAK5066311.1"/>
    <property type="molecule type" value="Genomic_DNA"/>
</dbReference>
<feature type="region of interest" description="Disordered" evidence="1">
    <location>
        <begin position="28"/>
        <end position="63"/>
    </location>
</feature>
<organism evidence="3 4">
    <name type="scientific">Exophiala sideris</name>
    <dbReference type="NCBI Taxonomy" id="1016849"/>
    <lineage>
        <taxon>Eukaryota</taxon>
        <taxon>Fungi</taxon>
        <taxon>Dikarya</taxon>
        <taxon>Ascomycota</taxon>
        <taxon>Pezizomycotina</taxon>
        <taxon>Eurotiomycetes</taxon>
        <taxon>Chaetothyriomycetidae</taxon>
        <taxon>Chaetothyriales</taxon>
        <taxon>Herpotrichiellaceae</taxon>
        <taxon>Exophiala</taxon>
    </lineage>
</organism>
<feature type="compositionally biased region" description="Basic and acidic residues" evidence="1">
    <location>
        <begin position="210"/>
        <end position="219"/>
    </location>
</feature>